<accession>A0ABW2F407</accession>
<reference evidence="3" key="1">
    <citation type="journal article" date="2019" name="Int. J. Syst. Evol. Microbiol.">
        <title>The Global Catalogue of Microorganisms (GCM) 10K type strain sequencing project: providing services to taxonomists for standard genome sequencing and annotation.</title>
        <authorList>
            <consortium name="The Broad Institute Genomics Platform"/>
            <consortium name="The Broad Institute Genome Sequencing Center for Infectious Disease"/>
            <person name="Wu L."/>
            <person name="Ma J."/>
        </authorList>
    </citation>
    <scope>NUCLEOTIDE SEQUENCE [LARGE SCALE GENOMIC DNA]</scope>
    <source>
        <strain evidence="3">KCTC 12907</strain>
    </source>
</reference>
<evidence type="ECO:0000313" key="3">
    <source>
        <dbReference type="Proteomes" id="UP001596378"/>
    </source>
</evidence>
<dbReference type="RefSeq" id="WP_378047197.1">
    <property type="nucleotide sequence ID" value="NZ_JBHMDN010000013.1"/>
</dbReference>
<sequence length="107" mass="11674">MVGISRPAARRRTDVGNAGLREPDGAEEQRGWERPDAEANAQRRLEAMDAGSQRRGEQVKGEKSMRRRLQARGALEADAACGRRRRLATEAARVRPNAAPAAGEQGQ</sequence>
<name>A0ABW2F407_9BACL</name>
<evidence type="ECO:0000313" key="2">
    <source>
        <dbReference type="EMBL" id="MFC7147937.1"/>
    </source>
</evidence>
<comment type="caution">
    <text evidence="2">The sequence shown here is derived from an EMBL/GenBank/DDBJ whole genome shotgun (WGS) entry which is preliminary data.</text>
</comment>
<evidence type="ECO:0000256" key="1">
    <source>
        <dbReference type="SAM" id="MobiDB-lite"/>
    </source>
</evidence>
<feature type="compositionally biased region" description="Basic and acidic residues" evidence="1">
    <location>
        <begin position="21"/>
        <end position="64"/>
    </location>
</feature>
<protein>
    <submittedName>
        <fullName evidence="2">Uncharacterized protein</fullName>
    </submittedName>
</protein>
<feature type="compositionally biased region" description="Low complexity" evidence="1">
    <location>
        <begin position="94"/>
        <end position="107"/>
    </location>
</feature>
<dbReference type="EMBL" id="JBHTAI010000003">
    <property type="protein sequence ID" value="MFC7147937.1"/>
    <property type="molecule type" value="Genomic_DNA"/>
</dbReference>
<organism evidence="2 3">
    <name type="scientific">Cohnella cellulosilytica</name>
    <dbReference type="NCBI Taxonomy" id="986710"/>
    <lineage>
        <taxon>Bacteria</taxon>
        <taxon>Bacillati</taxon>
        <taxon>Bacillota</taxon>
        <taxon>Bacilli</taxon>
        <taxon>Bacillales</taxon>
        <taxon>Paenibacillaceae</taxon>
        <taxon>Cohnella</taxon>
    </lineage>
</organism>
<feature type="region of interest" description="Disordered" evidence="1">
    <location>
        <begin position="1"/>
        <end position="107"/>
    </location>
</feature>
<proteinExistence type="predicted"/>
<gene>
    <name evidence="2" type="ORF">ACFQMJ_05260</name>
</gene>
<keyword evidence="3" id="KW-1185">Reference proteome</keyword>
<dbReference type="Proteomes" id="UP001596378">
    <property type="component" value="Unassembled WGS sequence"/>
</dbReference>